<reference evidence="10 11" key="1">
    <citation type="journal article" date="2010" name="Stand. Genomic Sci.">
        <title>Complete genome sequence of Arcobacter nitrofigilis type strain (CI).</title>
        <authorList>
            <person name="Pati A."/>
            <person name="Gronow S."/>
            <person name="Lapidus A."/>
            <person name="Copeland A."/>
            <person name="Glavina Del Rio T."/>
            <person name="Nolan M."/>
            <person name="Lucas S."/>
            <person name="Tice H."/>
            <person name="Cheng J.F."/>
            <person name="Han C."/>
            <person name="Chertkov O."/>
            <person name="Bruce D."/>
            <person name="Tapia R."/>
            <person name="Goodwin L."/>
            <person name="Pitluck S."/>
            <person name="Liolios K."/>
            <person name="Ivanova N."/>
            <person name="Mavromatis K."/>
            <person name="Chen A."/>
            <person name="Palaniappan K."/>
            <person name="Land M."/>
            <person name="Hauser L."/>
            <person name="Chang Y.J."/>
            <person name="Jeffries C.D."/>
            <person name="Detter J.C."/>
            <person name="Rohde M."/>
            <person name="Goker M."/>
            <person name="Bristow J."/>
            <person name="Eisen J.A."/>
            <person name="Markowitz V."/>
            <person name="Hugenholtz P."/>
            <person name="Klenk H.P."/>
            <person name="Kyrpides N.C."/>
        </authorList>
    </citation>
    <scope>NUCLEOTIDE SEQUENCE [LARGE SCALE GENOMIC DNA]</scope>
    <source>
        <strain evidence="11">ATCC 33309 / DSM 7299 / CCUG 15893 / LMG 7604 / NCTC 12251 / CI</strain>
    </source>
</reference>
<keyword evidence="4 7" id="KW-0238">DNA-binding</keyword>
<dbReference type="GO" id="GO:0032993">
    <property type="term" value="C:protein-DNA complex"/>
    <property type="evidence" value="ECO:0007669"/>
    <property type="project" value="TreeGrafter"/>
</dbReference>
<dbReference type="InterPro" id="IPR001867">
    <property type="entry name" value="OmpR/PhoB-type_DNA-bd"/>
</dbReference>
<dbReference type="GO" id="GO:0000976">
    <property type="term" value="F:transcription cis-regulatory region binding"/>
    <property type="evidence" value="ECO:0007669"/>
    <property type="project" value="TreeGrafter"/>
</dbReference>
<dbReference type="InterPro" id="IPR001611">
    <property type="entry name" value="Leu-rich_rpt"/>
</dbReference>
<dbReference type="KEGG" id="ant:Arnit_0159"/>
<dbReference type="Gene3D" id="3.40.50.2300">
    <property type="match status" value="1"/>
</dbReference>
<evidence type="ECO:0000256" key="7">
    <source>
        <dbReference type="PROSITE-ProRule" id="PRU01091"/>
    </source>
</evidence>
<evidence type="ECO:0000313" key="11">
    <source>
        <dbReference type="Proteomes" id="UP000000939"/>
    </source>
</evidence>
<dbReference type="PANTHER" id="PTHR48111">
    <property type="entry name" value="REGULATOR OF RPOS"/>
    <property type="match status" value="1"/>
</dbReference>
<protein>
    <submittedName>
        <fullName evidence="10">Two component transcriptional regulator, winged helix family</fullName>
    </submittedName>
</protein>
<organism evidence="10 11">
    <name type="scientific">Arcobacter nitrofigilis (strain ATCC 33309 / DSM 7299 / CCUG 15893 / LMG 7604 / NCTC 12251 / CI)</name>
    <name type="common">Campylobacter nitrofigilis</name>
    <dbReference type="NCBI Taxonomy" id="572480"/>
    <lineage>
        <taxon>Bacteria</taxon>
        <taxon>Pseudomonadati</taxon>
        <taxon>Campylobacterota</taxon>
        <taxon>Epsilonproteobacteria</taxon>
        <taxon>Campylobacterales</taxon>
        <taxon>Arcobacteraceae</taxon>
        <taxon>Arcobacter</taxon>
    </lineage>
</organism>
<evidence type="ECO:0000313" key="10">
    <source>
        <dbReference type="EMBL" id="ADG91826.1"/>
    </source>
</evidence>
<dbReference type="eggNOG" id="COG0745">
    <property type="taxonomic scope" value="Bacteria"/>
</dbReference>
<dbReference type="SMART" id="SM00448">
    <property type="entry name" value="REC"/>
    <property type="match status" value="1"/>
</dbReference>
<proteinExistence type="predicted"/>
<evidence type="ECO:0000256" key="4">
    <source>
        <dbReference type="ARBA" id="ARBA00023125"/>
    </source>
</evidence>
<sequence>MILNEIIEEHLLEKGHDVVCTFAGNEAEELLYSQKFDLLLLDVNVPEIKGFELLLDLRKNNIKTPAIFLTSLNLTDDIERGFQSGCDDYIKKPFELKELDLRINNIKRIFNISSSNQIELSTTMVLDADNLLVIKESEEIHLSKKEIEVLLYFIRNKNKIISVEELSSNVWVYEESPNASTIRTYIKNLRKILEENMITNIRGVGYRFNSK</sequence>
<keyword evidence="1 6" id="KW-0597">Phosphoprotein</keyword>
<keyword evidence="2" id="KW-0902">Two-component regulatory system</keyword>
<dbReference type="STRING" id="572480.Arnit_0159"/>
<dbReference type="PROSITE" id="PS51450">
    <property type="entry name" value="LRR"/>
    <property type="match status" value="1"/>
</dbReference>
<dbReference type="InterPro" id="IPR011006">
    <property type="entry name" value="CheY-like_superfamily"/>
</dbReference>
<keyword evidence="11" id="KW-1185">Reference proteome</keyword>
<dbReference type="PANTHER" id="PTHR48111:SF21">
    <property type="entry name" value="DNA-BINDING DUAL MASTER TRANSCRIPTIONAL REGULATOR RPAA"/>
    <property type="match status" value="1"/>
</dbReference>
<dbReference type="CDD" id="cd00383">
    <property type="entry name" value="trans_reg_C"/>
    <property type="match status" value="1"/>
</dbReference>
<dbReference type="Pfam" id="PF00072">
    <property type="entry name" value="Response_reg"/>
    <property type="match status" value="1"/>
</dbReference>
<evidence type="ECO:0000256" key="6">
    <source>
        <dbReference type="PROSITE-ProRule" id="PRU00169"/>
    </source>
</evidence>
<dbReference type="InterPro" id="IPR036388">
    <property type="entry name" value="WH-like_DNA-bd_sf"/>
</dbReference>
<dbReference type="SUPFAM" id="SSF52172">
    <property type="entry name" value="CheY-like"/>
    <property type="match status" value="1"/>
</dbReference>
<dbReference type="Pfam" id="PF00486">
    <property type="entry name" value="Trans_reg_C"/>
    <property type="match status" value="1"/>
</dbReference>
<keyword evidence="3" id="KW-0805">Transcription regulation</keyword>
<gene>
    <name evidence="10" type="ordered locus">Arnit_0159</name>
</gene>
<evidence type="ECO:0000256" key="5">
    <source>
        <dbReference type="ARBA" id="ARBA00023163"/>
    </source>
</evidence>
<keyword evidence="5" id="KW-0804">Transcription</keyword>
<dbReference type="PROSITE" id="PS51755">
    <property type="entry name" value="OMPR_PHOB"/>
    <property type="match status" value="1"/>
</dbReference>
<dbReference type="SUPFAM" id="SSF46894">
    <property type="entry name" value="C-terminal effector domain of the bipartite response regulators"/>
    <property type="match status" value="1"/>
</dbReference>
<dbReference type="Proteomes" id="UP000000939">
    <property type="component" value="Chromosome"/>
</dbReference>
<evidence type="ECO:0000259" key="8">
    <source>
        <dbReference type="PROSITE" id="PS50110"/>
    </source>
</evidence>
<feature type="domain" description="OmpR/PhoB-type" evidence="9">
    <location>
        <begin position="115"/>
        <end position="210"/>
    </location>
</feature>
<dbReference type="PROSITE" id="PS50110">
    <property type="entry name" value="RESPONSE_REGULATORY"/>
    <property type="match status" value="1"/>
</dbReference>
<evidence type="ECO:0000259" key="9">
    <source>
        <dbReference type="PROSITE" id="PS51755"/>
    </source>
</evidence>
<dbReference type="HOGENOM" id="CLU_000445_30_3_7"/>
<dbReference type="Gene3D" id="1.10.10.10">
    <property type="entry name" value="Winged helix-like DNA-binding domain superfamily/Winged helix DNA-binding domain"/>
    <property type="match status" value="1"/>
</dbReference>
<dbReference type="GO" id="GO:0005829">
    <property type="term" value="C:cytosol"/>
    <property type="evidence" value="ECO:0007669"/>
    <property type="project" value="TreeGrafter"/>
</dbReference>
<feature type="modified residue" description="4-aspartylphosphate" evidence="6">
    <location>
        <position position="42"/>
    </location>
</feature>
<feature type="DNA-binding region" description="OmpR/PhoB-type" evidence="7">
    <location>
        <begin position="115"/>
        <end position="210"/>
    </location>
</feature>
<name>D5V493_ARCNC</name>
<evidence type="ECO:0000256" key="2">
    <source>
        <dbReference type="ARBA" id="ARBA00023012"/>
    </source>
</evidence>
<dbReference type="InterPro" id="IPR001789">
    <property type="entry name" value="Sig_transdc_resp-reg_receiver"/>
</dbReference>
<dbReference type="SMART" id="SM00862">
    <property type="entry name" value="Trans_reg_C"/>
    <property type="match status" value="1"/>
</dbReference>
<dbReference type="GO" id="GO:0000156">
    <property type="term" value="F:phosphorelay response regulator activity"/>
    <property type="evidence" value="ECO:0007669"/>
    <property type="project" value="TreeGrafter"/>
</dbReference>
<dbReference type="EMBL" id="CP001999">
    <property type="protein sequence ID" value="ADG91826.1"/>
    <property type="molecule type" value="Genomic_DNA"/>
</dbReference>
<dbReference type="GO" id="GO:0006355">
    <property type="term" value="P:regulation of DNA-templated transcription"/>
    <property type="evidence" value="ECO:0007669"/>
    <property type="project" value="InterPro"/>
</dbReference>
<dbReference type="AlphaFoldDB" id="D5V493"/>
<feature type="domain" description="Response regulatory" evidence="8">
    <location>
        <begin position="1"/>
        <end position="107"/>
    </location>
</feature>
<dbReference type="InterPro" id="IPR016032">
    <property type="entry name" value="Sig_transdc_resp-reg_C-effctor"/>
</dbReference>
<accession>D5V493</accession>
<evidence type="ECO:0000256" key="3">
    <source>
        <dbReference type="ARBA" id="ARBA00023015"/>
    </source>
</evidence>
<dbReference type="InterPro" id="IPR039420">
    <property type="entry name" value="WalR-like"/>
</dbReference>
<evidence type="ECO:0000256" key="1">
    <source>
        <dbReference type="ARBA" id="ARBA00022553"/>
    </source>
</evidence>